<dbReference type="AlphaFoldDB" id="A0AAU7QSX4"/>
<gene>
    <name evidence="2" type="ORF">ABPD24_00875</name>
</gene>
<feature type="region of interest" description="Disordered" evidence="1">
    <location>
        <begin position="89"/>
        <end position="116"/>
    </location>
</feature>
<organism evidence="2">
    <name type="scientific">Candidatus Shikimatogenerans sp. AspAUS03</name>
    <dbReference type="NCBI Taxonomy" id="3158563"/>
    <lineage>
        <taxon>Bacteria</taxon>
        <taxon>Pseudomonadati</taxon>
        <taxon>Bacteroidota</taxon>
        <taxon>Flavobacteriia</taxon>
        <taxon>Flavobacteriales</taxon>
        <taxon>Candidatus Shikimatogenerans</taxon>
    </lineage>
</organism>
<proteinExistence type="predicted"/>
<dbReference type="Pfam" id="PF11325">
    <property type="entry name" value="DUF3127"/>
    <property type="match status" value="1"/>
</dbReference>
<dbReference type="InterPro" id="IPR021474">
    <property type="entry name" value="DUF3127"/>
</dbReference>
<evidence type="ECO:0000313" key="2">
    <source>
        <dbReference type="EMBL" id="XBT18851.1"/>
    </source>
</evidence>
<dbReference type="EMBL" id="CP157897">
    <property type="protein sequence ID" value="XBT18851.1"/>
    <property type="molecule type" value="Genomic_DNA"/>
</dbReference>
<sequence length="116" mass="13906">MKLLGKIKKIFNTKNFGSFKKKELLLKTNEQYSQLIIIDFVQIKRKLLKKFKINDKVTIYINIRGRLWINPKGEKKYFNTIQGWKIEKNNEEKNDNENTEGTDVFGNKDFLKNNKY</sequence>
<accession>A0AAU7QSX4</accession>
<protein>
    <submittedName>
        <fullName evidence="2">DUF3127 domain-containing protein</fullName>
    </submittedName>
</protein>
<evidence type="ECO:0000256" key="1">
    <source>
        <dbReference type="SAM" id="MobiDB-lite"/>
    </source>
</evidence>
<name>A0AAU7QSX4_9FLAO</name>
<reference evidence="2" key="1">
    <citation type="submission" date="2024-06" db="EMBL/GenBank/DDBJ databases">
        <title>Diversity, functionality, and evolutionary history of bacterial symbionts in false click beetles (Coleoptera, Throscidae).</title>
        <authorList>
            <person name="Wierz J.C."/>
            <person name="Malm H."/>
            <person name="Kaltenpoth M."/>
            <person name="Engl T."/>
        </authorList>
    </citation>
    <scope>NUCLEOTIDE SEQUENCE</scope>
    <source>
        <strain evidence="2">AspAUS03</strain>
    </source>
</reference>